<dbReference type="EMBL" id="NHRJ02000010">
    <property type="protein sequence ID" value="PZE20063.1"/>
    <property type="molecule type" value="Genomic_DNA"/>
</dbReference>
<proteinExistence type="predicted"/>
<keyword evidence="2" id="KW-1185">Reference proteome</keyword>
<evidence type="ECO:0000313" key="2">
    <source>
        <dbReference type="Proteomes" id="UP000214746"/>
    </source>
</evidence>
<name>A0A2W1NM78_PAEXE</name>
<gene>
    <name evidence="1" type="ORF">CBW46_015395</name>
</gene>
<comment type="caution">
    <text evidence="1">The sequence shown here is derived from an EMBL/GenBank/DDBJ whole genome shotgun (WGS) entry which is preliminary data.</text>
</comment>
<dbReference type="RefSeq" id="WP_089200884.1">
    <property type="nucleotide sequence ID" value="NZ_NHRJ02000010.1"/>
</dbReference>
<evidence type="ECO:0000313" key="1">
    <source>
        <dbReference type="EMBL" id="PZE20063.1"/>
    </source>
</evidence>
<dbReference type="OrthoDB" id="1354489at2"/>
<dbReference type="AlphaFoldDB" id="A0A2W1NM78"/>
<organism evidence="1 2">
    <name type="scientific">Paenibacillus xerothermodurans</name>
    <dbReference type="NCBI Taxonomy" id="1977292"/>
    <lineage>
        <taxon>Bacteria</taxon>
        <taxon>Bacillati</taxon>
        <taxon>Bacillota</taxon>
        <taxon>Bacilli</taxon>
        <taxon>Bacillales</taxon>
        <taxon>Paenibacillaceae</taxon>
        <taxon>Paenibacillus</taxon>
    </lineage>
</organism>
<accession>A0A2W1NM78</accession>
<reference evidence="1" key="1">
    <citation type="submission" date="2018-06" db="EMBL/GenBank/DDBJ databases">
        <title>Paenibacillus xerothermodurans sp. nov. an extremely dry heat resistant spore forming bacterium isolated from the soil of Cape Canaveral, Florida.</title>
        <authorList>
            <person name="Seuylemezian A."/>
            <person name="Kaur N."/>
            <person name="Patil P."/>
            <person name="Patil P."/>
            <person name="Mayilraj S."/>
            <person name="Vaishampayan P."/>
        </authorList>
    </citation>
    <scope>NUCLEOTIDE SEQUENCE [LARGE SCALE GENOMIC DNA]</scope>
    <source>
        <strain evidence="1">ATCC 27380</strain>
    </source>
</reference>
<dbReference type="Proteomes" id="UP000214746">
    <property type="component" value="Unassembled WGS sequence"/>
</dbReference>
<sequence length="237" mass="27999">MKTQVFLHENIRVKNQKLIEIYVSTYYDKISAVYANIEEEANEKAENRYAELGSYFNPEYDDPSDFAELAWEAGIEHLQMMALMRYNTKLMTISTLYQFWEQQIRKFLYEELTRHPNINPLKGQLFKDFCARGFGDIRQVFEKCGVDIKGFDAYAKLNELRLLANLIKHGPGDSEDQLRKLRPDFFQDDASDIDRMVFYRTTLNEIVLEIDDEELGIYGESLIEFWEDIPQEMIYSS</sequence>
<protein>
    <submittedName>
        <fullName evidence="1">Uncharacterized protein</fullName>
    </submittedName>
</protein>